<keyword evidence="3" id="KW-1185">Reference proteome</keyword>
<evidence type="ECO:0000313" key="3">
    <source>
        <dbReference type="Proteomes" id="UP000191285"/>
    </source>
</evidence>
<feature type="region of interest" description="Disordered" evidence="1">
    <location>
        <begin position="42"/>
        <end position="98"/>
    </location>
</feature>
<evidence type="ECO:0000256" key="1">
    <source>
        <dbReference type="SAM" id="MobiDB-lite"/>
    </source>
</evidence>
<accession>A0A1V6SZL2</accession>
<name>A0A1V6SZL2_9EURO</name>
<organism evidence="2 3">
    <name type="scientific">Penicillium steckii</name>
    <dbReference type="NCBI Taxonomy" id="303698"/>
    <lineage>
        <taxon>Eukaryota</taxon>
        <taxon>Fungi</taxon>
        <taxon>Dikarya</taxon>
        <taxon>Ascomycota</taxon>
        <taxon>Pezizomycotina</taxon>
        <taxon>Eurotiomycetes</taxon>
        <taxon>Eurotiomycetidae</taxon>
        <taxon>Eurotiales</taxon>
        <taxon>Aspergillaceae</taxon>
        <taxon>Penicillium</taxon>
    </lineage>
</organism>
<protein>
    <submittedName>
        <fullName evidence="2">Uncharacterized protein</fullName>
    </submittedName>
</protein>
<reference evidence="3" key="1">
    <citation type="journal article" date="2017" name="Nat. Microbiol.">
        <title>Global analysis of biosynthetic gene clusters reveals vast potential of secondary metabolite production in Penicillium species.</title>
        <authorList>
            <person name="Nielsen J.C."/>
            <person name="Grijseels S."/>
            <person name="Prigent S."/>
            <person name="Ji B."/>
            <person name="Dainat J."/>
            <person name="Nielsen K.F."/>
            <person name="Frisvad J.C."/>
            <person name="Workman M."/>
            <person name="Nielsen J."/>
        </authorList>
    </citation>
    <scope>NUCLEOTIDE SEQUENCE [LARGE SCALE GENOMIC DNA]</scope>
    <source>
        <strain evidence="3">IBT 24891</strain>
    </source>
</reference>
<feature type="compositionally biased region" description="Basic residues" evidence="1">
    <location>
        <begin position="70"/>
        <end position="81"/>
    </location>
</feature>
<dbReference type="AlphaFoldDB" id="A0A1V6SZL2"/>
<gene>
    <name evidence="2" type="ORF">PENSTE_c016G01141</name>
</gene>
<evidence type="ECO:0000313" key="2">
    <source>
        <dbReference type="EMBL" id="OQE19159.1"/>
    </source>
</evidence>
<feature type="compositionally biased region" description="Polar residues" evidence="1">
    <location>
        <begin position="82"/>
        <end position="92"/>
    </location>
</feature>
<dbReference type="EMBL" id="MLKD01000016">
    <property type="protein sequence ID" value="OQE19159.1"/>
    <property type="molecule type" value="Genomic_DNA"/>
</dbReference>
<comment type="caution">
    <text evidence="2">The sequence shown here is derived from an EMBL/GenBank/DDBJ whole genome shotgun (WGS) entry which is preliminary data.</text>
</comment>
<proteinExistence type="predicted"/>
<feature type="compositionally biased region" description="Basic and acidic residues" evidence="1">
    <location>
        <begin position="45"/>
        <end position="69"/>
    </location>
</feature>
<dbReference type="Proteomes" id="UP000191285">
    <property type="component" value="Unassembled WGS sequence"/>
</dbReference>
<sequence>MAILLIYIPTEDAITNIDASERLSSFLYYTRLVTAHITVRQDGSLQERHSGKGEAQQRQEEHRALPAKEPKKKAEKGKTSKNYHNGAQSANEITDDVSESEIDETIQPLGLICIKLSTPQLVIGTAPMEYLVAYISSIDETTRRRPRKIPSFSRRAVSECLGRLEAGGYRG</sequence>